<organism evidence="1 2">
    <name type="scientific">Aerococcus viridans</name>
    <dbReference type="NCBI Taxonomy" id="1377"/>
    <lineage>
        <taxon>Bacteria</taxon>
        <taxon>Bacillati</taxon>
        <taxon>Bacillota</taxon>
        <taxon>Bacilli</taxon>
        <taxon>Lactobacillales</taxon>
        <taxon>Aerococcaceae</taxon>
        <taxon>Aerococcus</taxon>
    </lineage>
</organism>
<gene>
    <name evidence="1" type="ORF">A6J77_000640</name>
</gene>
<sequence>MKEESLKYILKVIQVNSEKDLSSFIFDIGIDKDEIISLLSELEKLEYIYVPEGRDVIIQTYAGPEVDPDIKLTYSGEKFLDDKQADYKSILKLIKDNRLQDDSLSYLTRYDFSNDLRALQHEGVIETSNGKSIIAYFGDDGLIIHPSIFITVSGQRMLGDIMDKERGTNYNFNGGNINFSNNNSGTINQNQNNLNQINSQAEMYEYVQDEMGKRDIRTLIELLEEIQRGEDKNTLLDRFNGFLQKYAPIGNLLTTSAGFIHNNLPQIIEKISTFL</sequence>
<comment type="caution">
    <text evidence="1">The sequence shown here is derived from an EMBL/GenBank/DDBJ whole genome shotgun (WGS) entry which is preliminary data.</text>
</comment>
<evidence type="ECO:0000313" key="2">
    <source>
        <dbReference type="Proteomes" id="UP000192813"/>
    </source>
</evidence>
<dbReference type="Proteomes" id="UP000192813">
    <property type="component" value="Unassembled WGS sequence"/>
</dbReference>
<dbReference type="AlphaFoldDB" id="A0A2J9PLD7"/>
<reference evidence="2" key="1">
    <citation type="submission" date="2017-12" db="EMBL/GenBank/DDBJ databases">
        <title>FDA dAtabase for Regulatory Grade micrObial Sequences (FDA-ARGOS): Supporting development and validation of Infectious Disease Dx tests.</title>
        <authorList>
            <person name="Hoffmann M."/>
            <person name="Allard M."/>
            <person name="Evans P."/>
            <person name="Brown E."/>
            <person name="Tallon L."/>
            <person name="Sadzewicz L."/>
            <person name="Sengamalay N."/>
            <person name="Ott S."/>
            <person name="Godinez A."/>
            <person name="Nagaraj S."/>
            <person name="Vavikolanu K."/>
            <person name="Aluvathingal J."/>
            <person name="Nadendla S."/>
            <person name="Sichtig H."/>
        </authorList>
    </citation>
    <scope>NUCLEOTIDE SEQUENCE [LARGE SCALE GENOMIC DNA]</scope>
    <source>
        <strain evidence="2">FDAARGOS_249</strain>
    </source>
</reference>
<evidence type="ECO:0000313" key="1">
    <source>
        <dbReference type="EMBL" id="PNL90851.1"/>
    </source>
</evidence>
<proteinExistence type="predicted"/>
<dbReference type="EMBL" id="NBTM02000001">
    <property type="protein sequence ID" value="PNL90851.1"/>
    <property type="molecule type" value="Genomic_DNA"/>
</dbReference>
<protein>
    <submittedName>
        <fullName evidence="1">Uncharacterized protein</fullName>
    </submittedName>
</protein>
<name>A0A2J9PLD7_9LACT</name>
<accession>A0A2J9PLD7</accession>
<dbReference type="RefSeq" id="WP_083067627.1">
    <property type="nucleotide sequence ID" value="NZ_NBTM02000001.1"/>
</dbReference>